<dbReference type="InterPro" id="IPR044974">
    <property type="entry name" value="Disease_R_plants"/>
</dbReference>
<evidence type="ECO:0000256" key="5">
    <source>
        <dbReference type="ARBA" id="ARBA00022821"/>
    </source>
</evidence>
<dbReference type="AlphaFoldDB" id="A0A0E0LUC5"/>
<keyword evidence="5" id="KW-0611">Plant defense</keyword>
<dbReference type="EnsemblPlants" id="OPUNC08G11580.1">
    <property type="protein sequence ID" value="OPUNC08G11580.1"/>
    <property type="gene ID" value="OPUNC08G11580"/>
</dbReference>
<sequence>MEGFLVTAATGALKAVLVKLAAMAGEFEGDTRSNGFPRRRARRHARLLLRMSDSDEGDADPQDKAWMKEVRELSYDIEDSLDELTHHIGDESANPDGFIDKCKNLLTKTMARHRIPKMIGEFKAQIKEVGERNARYRNGGISLMRTANATVDQRALTIFQDVSSLVGIDQPKKELIDLLMKDDGHVASVHLGVISIVGIGGLGKTTIANLIFEELKEQFDCSAFVSVSRNPDISGILRIIFSVKLAPNLMPTLNQGTYNNSLEKSLLPLRTKESWKIIRCAFSRSITGSRIITTTRINEVAESCCFPHVHRRIFGLEECPSHLTEVCCNILAKCDGLPLATIAISGLLATKAPTEYQWNQVEKSIGYALERNEDVNGMIRILSLSYFDLPHNLRTCLLYLCTFPEDYIIHKKRLVRRWIAEGFIHEEHGHTLYELGQRCFNELINRSLIEPRYIGKFGEVKSCRVHDTILDFIRSKCIEENFVTLLGVPNVPIDRQNKVRRLSLLVNTEEYNSSLEENNRKYILDKKEDDSNEQEDNSNGFNILKKMNLCNARLLTIFPHSVKIPSLLQFRRLRVLDFEGCEQLENHHLANIENLLLLKYLSIKDTIVNVLPTQITRLRYLQTLNVDVRGAINIPTHIYLLRRLTYLLVDMRSQLPAKIGNMQALQELKVVNVLAQSLNTQQGLGKLTNLRKLSVFMPGHHADAAERYKGHMKAMISSICKLGRDNLHCLTIHISSVSADDFIQESWCPPPLSLQELVINQAPIFRVPRWIGALVNLQRLGLYLKELSQEDVSTLGGLPALLSLILYVEEVITEEGGRLRISSSHGFPSLERIRIGGESCRLELTFEVGCLPKLQQLNLECLVAEENHTSSSNVVFGIEHLSRLTSIYCCIHYKYETRLTKVAMLAALERSINSHPNQPTFTKEEYGDFVCEPC</sequence>
<dbReference type="Gene3D" id="3.40.50.300">
    <property type="entry name" value="P-loop containing nucleotide triphosphate hydrolases"/>
    <property type="match status" value="1"/>
</dbReference>
<evidence type="ECO:0000259" key="7">
    <source>
        <dbReference type="Pfam" id="PF00931"/>
    </source>
</evidence>
<dbReference type="SUPFAM" id="SSF52058">
    <property type="entry name" value="L domain-like"/>
    <property type="match status" value="1"/>
</dbReference>
<dbReference type="InterPro" id="IPR055414">
    <property type="entry name" value="LRR_R13L4/SHOC2-like"/>
</dbReference>
<dbReference type="GO" id="GO:0042742">
    <property type="term" value="P:defense response to bacterium"/>
    <property type="evidence" value="ECO:0007669"/>
    <property type="project" value="UniProtKB-ARBA"/>
</dbReference>
<dbReference type="Pfam" id="PF23559">
    <property type="entry name" value="WHD_DRP"/>
    <property type="match status" value="1"/>
</dbReference>
<dbReference type="Proteomes" id="UP000026962">
    <property type="component" value="Chromosome 8"/>
</dbReference>
<dbReference type="Gene3D" id="3.80.10.10">
    <property type="entry name" value="Ribonuclease Inhibitor"/>
    <property type="match status" value="1"/>
</dbReference>
<dbReference type="STRING" id="4537.A0A0E0LUC5"/>
<feature type="domain" description="NB-ARC" evidence="7">
    <location>
        <begin position="170"/>
        <end position="308"/>
    </location>
</feature>
<evidence type="ECO:0000256" key="4">
    <source>
        <dbReference type="ARBA" id="ARBA00022741"/>
    </source>
</evidence>
<evidence type="ECO:0000259" key="8">
    <source>
        <dbReference type="Pfam" id="PF18052"/>
    </source>
</evidence>
<dbReference type="InterPro" id="IPR002182">
    <property type="entry name" value="NB-ARC"/>
</dbReference>
<dbReference type="InterPro" id="IPR027417">
    <property type="entry name" value="P-loop_NTPase"/>
</dbReference>
<feature type="domain" description="Disease resistance R13L4/SHOC-2-like LRR" evidence="10">
    <location>
        <begin position="553"/>
        <end position="921"/>
    </location>
</feature>
<dbReference type="Pfam" id="PF18052">
    <property type="entry name" value="Rx_N"/>
    <property type="match status" value="1"/>
</dbReference>
<proteinExistence type="inferred from homology"/>
<dbReference type="InterPro" id="IPR036388">
    <property type="entry name" value="WH-like_DNA-bd_sf"/>
</dbReference>
<dbReference type="SUPFAM" id="SSF52540">
    <property type="entry name" value="P-loop containing nucleoside triphosphate hydrolases"/>
    <property type="match status" value="1"/>
</dbReference>
<keyword evidence="2" id="KW-0433">Leucine-rich repeat</keyword>
<dbReference type="PANTHER" id="PTHR23155:SF1107">
    <property type="entry name" value="OS08G0373000 PROTEIN"/>
    <property type="match status" value="1"/>
</dbReference>
<keyword evidence="3" id="KW-0677">Repeat</keyword>
<protein>
    <recommendedName>
        <fullName evidence="13">NB-ARC domain-containing protein</fullName>
    </recommendedName>
</protein>
<keyword evidence="4" id="KW-0547">Nucleotide-binding</keyword>
<keyword evidence="12" id="KW-1185">Reference proteome</keyword>
<accession>A0A0E0LUC5</accession>
<dbReference type="Gramene" id="OPUNC08G11580.1">
    <property type="protein sequence ID" value="OPUNC08G11580.1"/>
    <property type="gene ID" value="OPUNC08G11580"/>
</dbReference>
<dbReference type="Pfam" id="PF00931">
    <property type="entry name" value="NB-ARC"/>
    <property type="match status" value="1"/>
</dbReference>
<reference evidence="11" key="2">
    <citation type="submission" date="2018-05" db="EMBL/GenBank/DDBJ databases">
        <title>OpunRS2 (Oryza punctata Reference Sequence Version 2).</title>
        <authorList>
            <person name="Zhang J."/>
            <person name="Kudrna D."/>
            <person name="Lee S."/>
            <person name="Talag J."/>
            <person name="Welchert J."/>
            <person name="Wing R.A."/>
        </authorList>
    </citation>
    <scope>NUCLEOTIDE SEQUENCE [LARGE SCALE GENOMIC DNA]</scope>
</reference>
<evidence type="ECO:0000256" key="1">
    <source>
        <dbReference type="ARBA" id="ARBA00008894"/>
    </source>
</evidence>
<dbReference type="InterPro" id="IPR041118">
    <property type="entry name" value="Rx_N"/>
</dbReference>
<comment type="similarity">
    <text evidence="1">Belongs to the disease resistance NB-LRR family.</text>
</comment>
<dbReference type="GO" id="GO:0002758">
    <property type="term" value="P:innate immune response-activating signaling pathway"/>
    <property type="evidence" value="ECO:0007669"/>
    <property type="project" value="UniProtKB-ARBA"/>
</dbReference>
<keyword evidence="6" id="KW-0175">Coiled coil</keyword>
<evidence type="ECO:0008006" key="13">
    <source>
        <dbReference type="Google" id="ProtNLM"/>
    </source>
</evidence>
<dbReference type="Gene3D" id="1.10.10.10">
    <property type="entry name" value="Winged helix-like DNA-binding domain superfamily/Winged helix DNA-binding domain"/>
    <property type="match status" value="1"/>
</dbReference>
<dbReference type="GO" id="GO:0043531">
    <property type="term" value="F:ADP binding"/>
    <property type="evidence" value="ECO:0007669"/>
    <property type="project" value="InterPro"/>
</dbReference>
<evidence type="ECO:0000256" key="2">
    <source>
        <dbReference type="ARBA" id="ARBA00022614"/>
    </source>
</evidence>
<evidence type="ECO:0000256" key="6">
    <source>
        <dbReference type="ARBA" id="ARBA00023054"/>
    </source>
</evidence>
<evidence type="ECO:0000259" key="9">
    <source>
        <dbReference type="Pfam" id="PF23559"/>
    </source>
</evidence>
<dbReference type="PRINTS" id="PR00364">
    <property type="entry name" value="DISEASERSIST"/>
</dbReference>
<dbReference type="InterPro" id="IPR058922">
    <property type="entry name" value="WHD_DRP"/>
</dbReference>
<dbReference type="PANTHER" id="PTHR23155">
    <property type="entry name" value="DISEASE RESISTANCE PROTEIN RP"/>
    <property type="match status" value="1"/>
</dbReference>
<dbReference type="InterPro" id="IPR032675">
    <property type="entry name" value="LRR_dom_sf"/>
</dbReference>
<reference evidence="11" key="1">
    <citation type="submission" date="2015-04" db="UniProtKB">
        <authorList>
            <consortium name="EnsemblPlants"/>
        </authorList>
    </citation>
    <scope>IDENTIFICATION</scope>
</reference>
<evidence type="ECO:0000259" key="10">
    <source>
        <dbReference type="Pfam" id="PF23598"/>
    </source>
</evidence>
<dbReference type="Pfam" id="PF23598">
    <property type="entry name" value="LRR_14"/>
    <property type="match status" value="1"/>
</dbReference>
<evidence type="ECO:0000313" key="11">
    <source>
        <dbReference type="EnsemblPlants" id="OPUNC08G11580.1"/>
    </source>
</evidence>
<evidence type="ECO:0000313" key="12">
    <source>
        <dbReference type="Proteomes" id="UP000026962"/>
    </source>
</evidence>
<name>A0A0E0LUC5_ORYPU</name>
<feature type="domain" description="Disease resistance protein winged helix" evidence="9">
    <location>
        <begin position="403"/>
        <end position="473"/>
    </location>
</feature>
<dbReference type="Gene3D" id="1.20.5.4130">
    <property type="match status" value="1"/>
</dbReference>
<feature type="domain" description="Disease resistance N-terminal" evidence="8">
    <location>
        <begin position="57"/>
        <end position="92"/>
    </location>
</feature>
<organism evidence="11">
    <name type="scientific">Oryza punctata</name>
    <name type="common">Red rice</name>
    <dbReference type="NCBI Taxonomy" id="4537"/>
    <lineage>
        <taxon>Eukaryota</taxon>
        <taxon>Viridiplantae</taxon>
        <taxon>Streptophyta</taxon>
        <taxon>Embryophyta</taxon>
        <taxon>Tracheophyta</taxon>
        <taxon>Spermatophyta</taxon>
        <taxon>Magnoliopsida</taxon>
        <taxon>Liliopsida</taxon>
        <taxon>Poales</taxon>
        <taxon>Poaceae</taxon>
        <taxon>BOP clade</taxon>
        <taxon>Oryzoideae</taxon>
        <taxon>Oryzeae</taxon>
        <taxon>Oryzinae</taxon>
        <taxon>Oryza</taxon>
    </lineage>
</organism>
<dbReference type="GO" id="GO:0009626">
    <property type="term" value="P:plant-type hypersensitive response"/>
    <property type="evidence" value="ECO:0007669"/>
    <property type="project" value="UniProtKB-ARBA"/>
</dbReference>
<dbReference type="HOGENOM" id="CLU_000837_25_0_1"/>
<dbReference type="Gene3D" id="1.10.8.430">
    <property type="entry name" value="Helical domain of apoptotic protease-activating factors"/>
    <property type="match status" value="1"/>
</dbReference>
<dbReference type="FunFam" id="1.10.10.10:FF:000322">
    <property type="entry name" value="Probable disease resistance protein At1g63360"/>
    <property type="match status" value="1"/>
</dbReference>
<evidence type="ECO:0000256" key="3">
    <source>
        <dbReference type="ARBA" id="ARBA00022737"/>
    </source>
</evidence>
<dbReference type="InterPro" id="IPR042197">
    <property type="entry name" value="Apaf_helical"/>
</dbReference>
<dbReference type="OMA" id="AINIPTH"/>
<dbReference type="eggNOG" id="KOG4658">
    <property type="taxonomic scope" value="Eukaryota"/>
</dbReference>